<evidence type="ECO:0000259" key="6">
    <source>
        <dbReference type="PROSITE" id="PS50262"/>
    </source>
</evidence>
<feature type="transmembrane region" description="Helical" evidence="5">
    <location>
        <begin position="6"/>
        <end position="29"/>
    </location>
</feature>
<evidence type="ECO:0000256" key="1">
    <source>
        <dbReference type="ARBA" id="ARBA00004370"/>
    </source>
</evidence>
<dbReference type="InterPro" id="IPR047130">
    <property type="entry name" value="7TM_GPCR_Srsx_nematod"/>
</dbReference>
<feature type="transmembrane region" description="Helical" evidence="5">
    <location>
        <begin position="41"/>
        <end position="58"/>
    </location>
</feature>
<dbReference type="Pfam" id="PF10320">
    <property type="entry name" value="7TM_GPCR_Srsx"/>
    <property type="match status" value="1"/>
</dbReference>
<keyword evidence="3 5" id="KW-1133">Transmembrane helix</keyword>
<dbReference type="PANTHER" id="PTHR23360:SF37">
    <property type="entry name" value="G-PROTEIN COUPLED RECEPTORS FAMILY 1 PROFILE DOMAIN-CONTAINING PROTEIN"/>
    <property type="match status" value="1"/>
</dbReference>
<gene>
    <name evidence="7" type="ORF">L596_013091</name>
</gene>
<dbReference type="GO" id="GO:0016020">
    <property type="term" value="C:membrane"/>
    <property type="evidence" value="ECO:0007669"/>
    <property type="project" value="UniProtKB-SubCell"/>
</dbReference>
<evidence type="ECO:0000313" key="7">
    <source>
        <dbReference type="EMBL" id="TKR88919.1"/>
    </source>
</evidence>
<evidence type="ECO:0000313" key="8">
    <source>
        <dbReference type="Proteomes" id="UP000298663"/>
    </source>
</evidence>
<keyword evidence="2 5" id="KW-0812">Transmembrane</keyword>
<comment type="caution">
    <text evidence="7">The sequence shown here is derived from an EMBL/GenBank/DDBJ whole genome shotgun (WGS) entry which is preliminary data.</text>
</comment>
<evidence type="ECO:0000256" key="2">
    <source>
        <dbReference type="ARBA" id="ARBA00022692"/>
    </source>
</evidence>
<evidence type="ECO:0000256" key="4">
    <source>
        <dbReference type="ARBA" id="ARBA00023136"/>
    </source>
</evidence>
<dbReference type="SUPFAM" id="SSF81321">
    <property type="entry name" value="Family A G protein-coupled receptor-like"/>
    <property type="match status" value="1"/>
</dbReference>
<reference evidence="7 8" key="1">
    <citation type="journal article" date="2015" name="Genome Biol.">
        <title>Comparative genomics of Steinernema reveals deeply conserved gene regulatory networks.</title>
        <authorList>
            <person name="Dillman A.R."/>
            <person name="Macchietto M."/>
            <person name="Porter C.F."/>
            <person name="Rogers A."/>
            <person name="Williams B."/>
            <person name="Antoshechkin I."/>
            <person name="Lee M.M."/>
            <person name="Goodwin Z."/>
            <person name="Lu X."/>
            <person name="Lewis E.E."/>
            <person name="Goodrich-Blair H."/>
            <person name="Stock S.P."/>
            <person name="Adams B.J."/>
            <person name="Sternberg P.W."/>
            <person name="Mortazavi A."/>
        </authorList>
    </citation>
    <scope>NUCLEOTIDE SEQUENCE [LARGE SCALE GENOMIC DNA]</scope>
    <source>
        <strain evidence="7 8">ALL</strain>
    </source>
</reference>
<accession>A0A4U5NZ34</accession>
<reference evidence="7 8" key="2">
    <citation type="journal article" date="2019" name="G3 (Bethesda)">
        <title>Hybrid Assembly of the Genome of the Entomopathogenic Nematode Steinernema carpocapsae Identifies the X-Chromosome.</title>
        <authorList>
            <person name="Serra L."/>
            <person name="Macchietto M."/>
            <person name="Macias-Munoz A."/>
            <person name="McGill C.J."/>
            <person name="Rodriguez I.M."/>
            <person name="Rodriguez B."/>
            <person name="Murad R."/>
            <person name="Mortazavi A."/>
        </authorList>
    </citation>
    <scope>NUCLEOTIDE SEQUENCE [LARGE SCALE GENOMIC DNA]</scope>
    <source>
        <strain evidence="7 8">ALL</strain>
    </source>
</reference>
<dbReference type="Gene3D" id="1.20.1070.10">
    <property type="entry name" value="Rhodopsin 7-helix transmembrane proteins"/>
    <property type="match status" value="1"/>
</dbReference>
<keyword evidence="8" id="KW-1185">Reference proteome</keyword>
<name>A0A4U5NZ34_STECR</name>
<dbReference type="PROSITE" id="PS50262">
    <property type="entry name" value="G_PROTEIN_RECEP_F1_2"/>
    <property type="match status" value="1"/>
</dbReference>
<comment type="subcellular location">
    <subcellularLocation>
        <location evidence="1">Membrane</location>
    </subcellularLocation>
</comment>
<feature type="transmembrane region" description="Helical" evidence="5">
    <location>
        <begin position="119"/>
        <end position="141"/>
    </location>
</feature>
<dbReference type="PANTHER" id="PTHR23360">
    <property type="entry name" value="G-PROTEIN COUPLED RECEPTORS FAMILY 1 PROFILE DOMAIN-CONTAINING PROTEIN-RELATED"/>
    <property type="match status" value="1"/>
</dbReference>
<protein>
    <recommendedName>
        <fullName evidence="6">G-protein coupled receptors family 1 profile domain-containing protein</fullName>
    </recommendedName>
</protein>
<keyword evidence="4 5" id="KW-0472">Membrane</keyword>
<dbReference type="Proteomes" id="UP000298663">
    <property type="component" value="Unassembled WGS sequence"/>
</dbReference>
<dbReference type="SMART" id="SM01381">
    <property type="entry name" value="7TM_GPCR_Srsx"/>
    <property type="match status" value="1"/>
</dbReference>
<organism evidence="7 8">
    <name type="scientific">Steinernema carpocapsae</name>
    <name type="common">Entomopathogenic nematode</name>
    <dbReference type="NCBI Taxonomy" id="34508"/>
    <lineage>
        <taxon>Eukaryota</taxon>
        <taxon>Metazoa</taxon>
        <taxon>Ecdysozoa</taxon>
        <taxon>Nematoda</taxon>
        <taxon>Chromadorea</taxon>
        <taxon>Rhabditida</taxon>
        <taxon>Tylenchina</taxon>
        <taxon>Panagrolaimomorpha</taxon>
        <taxon>Strongyloidoidea</taxon>
        <taxon>Steinernematidae</taxon>
        <taxon>Steinernema</taxon>
    </lineage>
</organism>
<dbReference type="InterPro" id="IPR019424">
    <property type="entry name" value="7TM_GPCR_Srsx"/>
</dbReference>
<dbReference type="PRINTS" id="PR00237">
    <property type="entry name" value="GPCRRHODOPSN"/>
</dbReference>
<dbReference type="InterPro" id="IPR000276">
    <property type="entry name" value="GPCR_Rhodpsn"/>
</dbReference>
<dbReference type="InterPro" id="IPR017452">
    <property type="entry name" value="GPCR_Rhodpsn_7TM"/>
</dbReference>
<feature type="domain" description="G-protein coupled receptors family 1 profile" evidence="6">
    <location>
        <begin position="22"/>
        <end position="204"/>
    </location>
</feature>
<evidence type="ECO:0000256" key="3">
    <source>
        <dbReference type="ARBA" id="ARBA00022989"/>
    </source>
</evidence>
<dbReference type="AlphaFoldDB" id="A0A4U5NZ34"/>
<sequence length="204" mass="22635">MVSVTSVYAPLSLGIVLVGIFGNISLITVTLITKQFRVNRCSILLALIAFCDLILELSTVRNLSLALLQVSVSKLSCFYFMISADFCLCVQTFLMLSIAVDRLIAIVIPVWYKTVKPVIYFPISCFLPVFFGFLIIVLGFFHAEGDMIIPICNVPLSMGEPVYCLWNRISIGAIWITILIYVAAGIALLYKGTQRLLKPKNKAI</sequence>
<feature type="transmembrane region" description="Helical" evidence="5">
    <location>
        <begin position="165"/>
        <end position="190"/>
    </location>
</feature>
<dbReference type="OrthoDB" id="5869912at2759"/>
<evidence type="ECO:0000256" key="5">
    <source>
        <dbReference type="SAM" id="Phobius"/>
    </source>
</evidence>
<feature type="transmembrane region" description="Helical" evidence="5">
    <location>
        <begin position="78"/>
        <end position="98"/>
    </location>
</feature>
<dbReference type="GO" id="GO:0004930">
    <property type="term" value="F:G protein-coupled receptor activity"/>
    <property type="evidence" value="ECO:0007669"/>
    <property type="project" value="InterPro"/>
</dbReference>
<proteinExistence type="predicted"/>
<dbReference type="EMBL" id="AZBU02000003">
    <property type="protein sequence ID" value="TKR88919.1"/>
    <property type="molecule type" value="Genomic_DNA"/>
</dbReference>